<proteinExistence type="predicted"/>
<dbReference type="EMBL" id="BAAANY010000017">
    <property type="protein sequence ID" value="GAA1690175.1"/>
    <property type="molecule type" value="Genomic_DNA"/>
</dbReference>
<feature type="region of interest" description="Disordered" evidence="1">
    <location>
        <begin position="54"/>
        <end position="75"/>
    </location>
</feature>
<protein>
    <submittedName>
        <fullName evidence="2">Uncharacterized protein</fullName>
    </submittedName>
</protein>
<sequence length="75" mass="8354">MRITLAGTRDELHNGVRVVRMLFQINGQSEIQNRVGADGKARLVITLDVTPLVDTDPAGYPNDRSEDPRPSRWAP</sequence>
<organism evidence="2 3">
    <name type="scientific">Fodinicola feengrottensis</name>
    <dbReference type="NCBI Taxonomy" id="435914"/>
    <lineage>
        <taxon>Bacteria</taxon>
        <taxon>Bacillati</taxon>
        <taxon>Actinomycetota</taxon>
        <taxon>Actinomycetes</taxon>
        <taxon>Mycobacteriales</taxon>
        <taxon>Fodinicola</taxon>
    </lineage>
</organism>
<accession>A0ABN2HM88</accession>
<evidence type="ECO:0000313" key="2">
    <source>
        <dbReference type="EMBL" id="GAA1690175.1"/>
    </source>
</evidence>
<gene>
    <name evidence="2" type="ORF">GCM10009765_44440</name>
</gene>
<keyword evidence="3" id="KW-1185">Reference proteome</keyword>
<dbReference type="Proteomes" id="UP001500618">
    <property type="component" value="Unassembled WGS sequence"/>
</dbReference>
<reference evidence="2 3" key="1">
    <citation type="journal article" date="2019" name="Int. J. Syst. Evol. Microbiol.">
        <title>The Global Catalogue of Microorganisms (GCM) 10K type strain sequencing project: providing services to taxonomists for standard genome sequencing and annotation.</title>
        <authorList>
            <consortium name="The Broad Institute Genomics Platform"/>
            <consortium name="The Broad Institute Genome Sequencing Center for Infectious Disease"/>
            <person name="Wu L."/>
            <person name="Ma J."/>
        </authorList>
    </citation>
    <scope>NUCLEOTIDE SEQUENCE [LARGE SCALE GENOMIC DNA]</scope>
    <source>
        <strain evidence="2 3">JCM 14718</strain>
    </source>
</reference>
<dbReference type="RefSeq" id="WP_344312286.1">
    <property type="nucleotide sequence ID" value="NZ_BAAANY010000017.1"/>
</dbReference>
<feature type="compositionally biased region" description="Basic and acidic residues" evidence="1">
    <location>
        <begin position="63"/>
        <end position="75"/>
    </location>
</feature>
<name>A0ABN2HM88_9ACTN</name>
<comment type="caution">
    <text evidence="2">The sequence shown here is derived from an EMBL/GenBank/DDBJ whole genome shotgun (WGS) entry which is preliminary data.</text>
</comment>
<evidence type="ECO:0000313" key="3">
    <source>
        <dbReference type="Proteomes" id="UP001500618"/>
    </source>
</evidence>
<evidence type="ECO:0000256" key="1">
    <source>
        <dbReference type="SAM" id="MobiDB-lite"/>
    </source>
</evidence>